<keyword evidence="4 6" id="KW-1133">Transmembrane helix</keyword>
<comment type="subcellular location">
    <subcellularLocation>
        <location evidence="1">Cell membrane</location>
        <topology evidence="1">Multi-pass membrane protein</topology>
    </subcellularLocation>
</comment>
<comment type="caution">
    <text evidence="8">The sequence shown here is derived from an EMBL/GenBank/DDBJ whole genome shotgun (WGS) entry which is preliminary data.</text>
</comment>
<dbReference type="RefSeq" id="WP_069126307.1">
    <property type="nucleotide sequence ID" value="NZ_MARB01000016.1"/>
</dbReference>
<gene>
    <name evidence="8" type="ORF">CODIS_28800</name>
</gene>
<evidence type="ECO:0000313" key="9">
    <source>
        <dbReference type="Proteomes" id="UP000094769"/>
    </source>
</evidence>
<protein>
    <submittedName>
        <fullName evidence="8">Putative monovalent cation/H+ antiporter subunit B</fullName>
    </submittedName>
</protein>
<organism evidence="8 9">
    <name type="scientific">Candidatus Thiodiazotropha endolucinida</name>
    <dbReference type="NCBI Taxonomy" id="1655433"/>
    <lineage>
        <taxon>Bacteria</taxon>
        <taxon>Pseudomonadati</taxon>
        <taxon>Pseudomonadota</taxon>
        <taxon>Gammaproteobacteria</taxon>
        <taxon>Chromatiales</taxon>
        <taxon>Sedimenticolaceae</taxon>
        <taxon>Candidatus Thiodiazotropha</taxon>
    </lineage>
</organism>
<evidence type="ECO:0000313" key="8">
    <source>
        <dbReference type="EMBL" id="ODJ86922.1"/>
    </source>
</evidence>
<reference evidence="8 9" key="1">
    <citation type="submission" date="2016-06" db="EMBL/GenBank/DDBJ databases">
        <title>Genome sequence of endosymbiont of Candidatus Endolucinida thiodiazotropha.</title>
        <authorList>
            <person name="Poehlein A."/>
            <person name="Koenig S."/>
            <person name="Heiden S.E."/>
            <person name="Thuermer A."/>
            <person name="Voget S."/>
            <person name="Daniel R."/>
            <person name="Markert S."/>
            <person name="Gros O."/>
            <person name="Schweder T."/>
        </authorList>
    </citation>
    <scope>NUCLEOTIDE SEQUENCE [LARGE SCALE GENOMIC DNA]</scope>
    <source>
        <strain evidence="8 9">COS</strain>
    </source>
</reference>
<dbReference type="EMBL" id="MARB01000016">
    <property type="protein sequence ID" value="ODJ86922.1"/>
    <property type="molecule type" value="Genomic_DNA"/>
</dbReference>
<keyword evidence="3 6" id="KW-0812">Transmembrane</keyword>
<evidence type="ECO:0000256" key="3">
    <source>
        <dbReference type="ARBA" id="ARBA00022692"/>
    </source>
</evidence>
<name>A0A7Z1AEJ5_9GAMM</name>
<keyword evidence="2" id="KW-1003">Cell membrane</keyword>
<evidence type="ECO:0000256" key="1">
    <source>
        <dbReference type="ARBA" id="ARBA00004651"/>
    </source>
</evidence>
<evidence type="ECO:0000256" key="6">
    <source>
        <dbReference type="SAM" id="Phobius"/>
    </source>
</evidence>
<dbReference type="Proteomes" id="UP000094769">
    <property type="component" value="Unassembled WGS sequence"/>
</dbReference>
<feature type="transmembrane region" description="Helical" evidence="6">
    <location>
        <begin position="56"/>
        <end position="75"/>
    </location>
</feature>
<feature type="transmembrane region" description="Helical" evidence="6">
    <location>
        <begin position="6"/>
        <end position="25"/>
    </location>
</feature>
<keyword evidence="5 6" id="KW-0472">Membrane</keyword>
<dbReference type="Pfam" id="PF13244">
    <property type="entry name" value="MbhD"/>
    <property type="match status" value="1"/>
</dbReference>
<dbReference type="GO" id="GO:0005886">
    <property type="term" value="C:plasma membrane"/>
    <property type="evidence" value="ECO:0007669"/>
    <property type="project" value="UniProtKB-SubCell"/>
</dbReference>
<evidence type="ECO:0000256" key="2">
    <source>
        <dbReference type="ARBA" id="ARBA00022475"/>
    </source>
</evidence>
<evidence type="ECO:0000259" key="7">
    <source>
        <dbReference type="Pfam" id="PF13244"/>
    </source>
</evidence>
<keyword evidence="9" id="KW-1185">Reference proteome</keyword>
<feature type="transmembrane region" description="Helical" evidence="6">
    <location>
        <begin position="30"/>
        <end position="50"/>
    </location>
</feature>
<dbReference type="InterPro" id="IPR025383">
    <property type="entry name" value="MrpA_C/MbhD"/>
</dbReference>
<evidence type="ECO:0000256" key="5">
    <source>
        <dbReference type="ARBA" id="ARBA00023136"/>
    </source>
</evidence>
<dbReference type="AlphaFoldDB" id="A0A7Z1AEJ5"/>
<evidence type="ECO:0000256" key="4">
    <source>
        <dbReference type="ARBA" id="ARBA00022989"/>
    </source>
</evidence>
<feature type="domain" description="MrpA C-terminal/MbhD" evidence="7">
    <location>
        <begin position="14"/>
        <end position="78"/>
    </location>
</feature>
<sequence length="102" mass="10797">MSDIEVWILLLLALMMLCAAVMVLLVKNHIAAVAAASVVSLGLALLFVIMRAPDVAMTEAAVGVGLSSLILALALRRLGLWKVDSEQVKYILLSHGGENKDG</sequence>
<accession>A0A7Z1AEJ5</accession>
<proteinExistence type="predicted"/>